<dbReference type="PANTHER" id="PTHR48070">
    <property type="entry name" value="ESTERASE OVCA2"/>
    <property type="match status" value="1"/>
</dbReference>
<dbReference type="GO" id="GO:0005737">
    <property type="term" value="C:cytoplasm"/>
    <property type="evidence" value="ECO:0007669"/>
    <property type="project" value="TreeGrafter"/>
</dbReference>
<dbReference type="Gene3D" id="3.40.50.1820">
    <property type="entry name" value="alpha/beta hydrolase"/>
    <property type="match status" value="1"/>
</dbReference>
<gene>
    <name evidence="3" type="ORF">FA10DRAFT_267678</name>
</gene>
<dbReference type="InterPro" id="IPR005645">
    <property type="entry name" value="FSH-like_dom"/>
</dbReference>
<dbReference type="SUPFAM" id="SSF53474">
    <property type="entry name" value="alpha/beta-Hydrolases"/>
    <property type="match status" value="1"/>
</dbReference>
<evidence type="ECO:0000313" key="4">
    <source>
        <dbReference type="Proteomes" id="UP000245768"/>
    </source>
</evidence>
<dbReference type="Proteomes" id="UP000245768">
    <property type="component" value="Unassembled WGS sequence"/>
</dbReference>
<keyword evidence="1" id="KW-0378">Hydrolase</keyword>
<dbReference type="InterPro" id="IPR029058">
    <property type="entry name" value="AB_hydrolase_fold"/>
</dbReference>
<dbReference type="RefSeq" id="XP_025376272.1">
    <property type="nucleotide sequence ID" value="XM_025522009.1"/>
</dbReference>
<reference evidence="3 4" key="1">
    <citation type="journal article" date="2018" name="Mol. Biol. Evol.">
        <title>Broad Genomic Sampling Reveals a Smut Pathogenic Ancestry of the Fungal Clade Ustilaginomycotina.</title>
        <authorList>
            <person name="Kijpornyongpan T."/>
            <person name="Mondo S.J."/>
            <person name="Barry K."/>
            <person name="Sandor L."/>
            <person name="Lee J."/>
            <person name="Lipzen A."/>
            <person name="Pangilinan J."/>
            <person name="LaButti K."/>
            <person name="Hainaut M."/>
            <person name="Henrissat B."/>
            <person name="Grigoriev I.V."/>
            <person name="Spatafora J.W."/>
            <person name="Aime M.C."/>
        </authorList>
    </citation>
    <scope>NUCLEOTIDE SEQUENCE [LARGE SCALE GENOMIC DNA]</scope>
    <source>
        <strain evidence="3 4">MCA 4198</strain>
    </source>
</reference>
<sequence>MTDMNEKTVKVLCLHNLGSNSKKMRRSMQPYIGALEHRRGHMRFEWFFPDAPYMLPGSHNGGLGAAASSAKDDPSVSPASMHMDPINVALTLVSLRRALDAEAFNEVERPTKLARKTKKQSDEALVPLQDRIGHDEEAIRRAESILDSEAPDEHQARWWQIPSDAKAFPGPWIGNEHSIACLGAYIDQHGPFDGVIGHSGGSLLAHYCHGLLAGTLDPKQERLFDVKRKEARRPFRFSLTFAPYYPSNAMHAGYLAMSAQSRLRPLILSGKRDEITPPRELHQFGSLHVADPRSKVVCQAFASLVDAQAVWTHEGGHSIPRDRELVERIADWLERQAIEAPEVPSRRSQQVVAHL</sequence>
<dbReference type="GeneID" id="37043925"/>
<evidence type="ECO:0000256" key="1">
    <source>
        <dbReference type="ARBA" id="ARBA00022801"/>
    </source>
</evidence>
<proteinExistence type="predicted"/>
<dbReference type="InParanoid" id="A0A316YJT8"/>
<evidence type="ECO:0000313" key="3">
    <source>
        <dbReference type="EMBL" id="PWN89074.1"/>
    </source>
</evidence>
<protein>
    <recommendedName>
        <fullName evidence="2">Serine hydrolase domain-containing protein</fullName>
    </recommendedName>
</protein>
<feature type="domain" description="Serine hydrolase" evidence="2">
    <location>
        <begin position="139"/>
        <end position="327"/>
    </location>
</feature>
<dbReference type="AlphaFoldDB" id="A0A316YJT8"/>
<dbReference type="GO" id="GO:0005634">
    <property type="term" value="C:nucleus"/>
    <property type="evidence" value="ECO:0007669"/>
    <property type="project" value="TreeGrafter"/>
</dbReference>
<dbReference type="InterPro" id="IPR050593">
    <property type="entry name" value="LovG"/>
</dbReference>
<dbReference type="STRING" id="215250.A0A316YJT8"/>
<organism evidence="3 4">
    <name type="scientific">Acaromyces ingoldii</name>
    <dbReference type="NCBI Taxonomy" id="215250"/>
    <lineage>
        <taxon>Eukaryota</taxon>
        <taxon>Fungi</taxon>
        <taxon>Dikarya</taxon>
        <taxon>Basidiomycota</taxon>
        <taxon>Ustilaginomycotina</taxon>
        <taxon>Exobasidiomycetes</taxon>
        <taxon>Exobasidiales</taxon>
        <taxon>Cryptobasidiaceae</taxon>
        <taxon>Acaromyces</taxon>
    </lineage>
</organism>
<dbReference type="PANTHER" id="PTHR48070:SF6">
    <property type="entry name" value="ESTERASE OVCA2"/>
    <property type="match status" value="1"/>
</dbReference>
<evidence type="ECO:0000259" key="2">
    <source>
        <dbReference type="Pfam" id="PF03959"/>
    </source>
</evidence>
<accession>A0A316YJT8</accession>
<keyword evidence="4" id="KW-1185">Reference proteome</keyword>
<dbReference type="Pfam" id="PF03959">
    <property type="entry name" value="FSH1"/>
    <property type="match status" value="1"/>
</dbReference>
<name>A0A316YJT8_9BASI</name>
<dbReference type="GO" id="GO:0016787">
    <property type="term" value="F:hydrolase activity"/>
    <property type="evidence" value="ECO:0007669"/>
    <property type="project" value="UniProtKB-KW"/>
</dbReference>
<dbReference type="EMBL" id="KZ819637">
    <property type="protein sequence ID" value="PWN89074.1"/>
    <property type="molecule type" value="Genomic_DNA"/>
</dbReference>
<dbReference type="OrthoDB" id="2094269at2759"/>